<proteinExistence type="predicted"/>
<dbReference type="EMBL" id="JBBPBN010000034">
    <property type="protein sequence ID" value="KAK9003464.1"/>
    <property type="molecule type" value="Genomic_DNA"/>
</dbReference>
<sequence>MDTTGGVSLSAQLISNAKGQERIKNLRNHDDIKIREKALKVFDKCGFNHMERMLRFPAWELGWKNDHPF</sequence>
<keyword evidence="2" id="KW-1185">Reference proteome</keyword>
<gene>
    <name evidence="1" type="ORF">V6N11_061026</name>
</gene>
<evidence type="ECO:0000313" key="1">
    <source>
        <dbReference type="EMBL" id="KAK9003464.1"/>
    </source>
</evidence>
<dbReference type="Proteomes" id="UP001396334">
    <property type="component" value="Unassembled WGS sequence"/>
</dbReference>
<name>A0ABR2QS26_9ROSI</name>
<evidence type="ECO:0000313" key="2">
    <source>
        <dbReference type="Proteomes" id="UP001396334"/>
    </source>
</evidence>
<organism evidence="1 2">
    <name type="scientific">Hibiscus sabdariffa</name>
    <name type="common">roselle</name>
    <dbReference type="NCBI Taxonomy" id="183260"/>
    <lineage>
        <taxon>Eukaryota</taxon>
        <taxon>Viridiplantae</taxon>
        <taxon>Streptophyta</taxon>
        <taxon>Embryophyta</taxon>
        <taxon>Tracheophyta</taxon>
        <taxon>Spermatophyta</taxon>
        <taxon>Magnoliopsida</taxon>
        <taxon>eudicotyledons</taxon>
        <taxon>Gunneridae</taxon>
        <taxon>Pentapetalae</taxon>
        <taxon>rosids</taxon>
        <taxon>malvids</taxon>
        <taxon>Malvales</taxon>
        <taxon>Malvaceae</taxon>
        <taxon>Malvoideae</taxon>
        <taxon>Hibiscus</taxon>
    </lineage>
</organism>
<comment type="caution">
    <text evidence="1">The sequence shown here is derived from an EMBL/GenBank/DDBJ whole genome shotgun (WGS) entry which is preliminary data.</text>
</comment>
<protein>
    <submittedName>
        <fullName evidence="1">Uncharacterized protein</fullName>
    </submittedName>
</protein>
<accession>A0ABR2QS26</accession>
<reference evidence="1 2" key="1">
    <citation type="journal article" date="2024" name="G3 (Bethesda)">
        <title>Genome assembly of Hibiscus sabdariffa L. provides insights into metabolisms of medicinal natural products.</title>
        <authorList>
            <person name="Kim T."/>
        </authorList>
    </citation>
    <scope>NUCLEOTIDE SEQUENCE [LARGE SCALE GENOMIC DNA]</scope>
    <source>
        <strain evidence="1">TK-2024</strain>
        <tissue evidence="1">Old leaves</tissue>
    </source>
</reference>